<dbReference type="AlphaFoldDB" id="A0A833Y8S3"/>
<reference evidence="2" key="1">
    <citation type="submission" date="2015-10" db="EMBL/GenBank/DDBJ databases">
        <authorList>
            <person name="Martinez-Garcia P.J."/>
            <person name="Crepeau M.W."/>
            <person name="Puiu D."/>
            <person name="Gonzalez-Ibeas D."/>
            <person name="Whalen J."/>
            <person name="Stevens K."/>
            <person name="Paul R."/>
            <person name="Butterfield T."/>
            <person name="Britton M."/>
            <person name="Reagan R."/>
            <person name="Chakraborty S."/>
            <person name="Walawage S.L."/>
            <person name="Vasquez-Gross H.A."/>
            <person name="Cardeno C."/>
            <person name="Famula R."/>
            <person name="Pratt K."/>
            <person name="Kuruganti S."/>
            <person name="Aradhya M.K."/>
            <person name="Leslie C.A."/>
            <person name="Dandekar A.M."/>
            <person name="Salzberg S.L."/>
            <person name="Wegrzyn J.L."/>
            <person name="Langley C.H."/>
            <person name="Neale D.B."/>
        </authorList>
    </citation>
    <scope>NUCLEOTIDE SEQUENCE</scope>
    <source>
        <tissue evidence="2">Leaves</tissue>
    </source>
</reference>
<dbReference type="PANTHER" id="PTHR22808">
    <property type="entry name" value="NCL1 YEAST -RELATED NOL1/NOP2/FMU SUN DOMAIN-CONTAINING"/>
    <property type="match status" value="1"/>
</dbReference>
<accession>A0A833Y8S3</accession>
<dbReference type="InterPro" id="IPR023267">
    <property type="entry name" value="RCMT"/>
</dbReference>
<dbReference type="PANTHER" id="PTHR22808:SF1">
    <property type="entry name" value="RNA CYTOSINE-C(5)-METHYLTRANSFERASE NSUN2-RELATED"/>
    <property type="match status" value="1"/>
</dbReference>
<feature type="compositionally biased region" description="Basic residues" evidence="1">
    <location>
        <begin position="1"/>
        <end position="15"/>
    </location>
</feature>
<evidence type="ECO:0008006" key="4">
    <source>
        <dbReference type="Google" id="ProtNLM"/>
    </source>
</evidence>
<name>A0A833Y8S3_JUGRE</name>
<dbReference type="Gene3D" id="3.40.50.150">
    <property type="entry name" value="Vaccinia Virus protein VP39"/>
    <property type="match status" value="1"/>
</dbReference>
<comment type="caution">
    <text evidence="2">The sequence shown here is derived from an EMBL/GenBank/DDBJ whole genome shotgun (WGS) entry which is preliminary data.</text>
</comment>
<dbReference type="Proteomes" id="UP000619265">
    <property type="component" value="Unassembled WGS sequence"/>
</dbReference>
<sequence>MGGRGRSRTQRRHFKENRENVWKRPKSDPSSENINNNNSSSSNNENSHWQPFATQNPAFDEYYKEQGIVSPEEWDSFMQVLRKPLPAAFRINSSSQFCSDIRSQLENDFMKSLQAEVTDGEAEAIRPLPWYPENLAWHSNFSRMQLRKNQTLERSIMLCVMIYVSVIE</sequence>
<evidence type="ECO:0000313" key="3">
    <source>
        <dbReference type="Proteomes" id="UP000619265"/>
    </source>
</evidence>
<dbReference type="InterPro" id="IPR029063">
    <property type="entry name" value="SAM-dependent_MTases_sf"/>
</dbReference>
<feature type="region of interest" description="Disordered" evidence="1">
    <location>
        <begin position="1"/>
        <end position="52"/>
    </location>
</feature>
<protein>
    <recommendedName>
        <fullName evidence="4">tRNA (Cytosine(34)-C(5))-methyltransferase-like</fullName>
    </recommendedName>
</protein>
<dbReference type="EMBL" id="LIHL02000001">
    <property type="protein sequence ID" value="KAF5480884.1"/>
    <property type="molecule type" value="Genomic_DNA"/>
</dbReference>
<reference evidence="2" key="2">
    <citation type="submission" date="2020-03" db="EMBL/GenBank/DDBJ databases">
        <title>Walnut 2.0.</title>
        <authorList>
            <person name="Marrano A."/>
            <person name="Britton M."/>
            <person name="Zimin A.V."/>
            <person name="Zaini P.A."/>
            <person name="Workman R."/>
            <person name="Puiu D."/>
            <person name="Bianco L."/>
            <person name="Allen B.J."/>
            <person name="Troggio M."/>
            <person name="Leslie C.A."/>
            <person name="Timp W."/>
            <person name="Dendekar A."/>
            <person name="Salzberg S.L."/>
            <person name="Neale D.B."/>
        </authorList>
    </citation>
    <scope>NUCLEOTIDE SEQUENCE</scope>
    <source>
        <tissue evidence="2">Leaves</tissue>
    </source>
</reference>
<evidence type="ECO:0000256" key="1">
    <source>
        <dbReference type="SAM" id="MobiDB-lite"/>
    </source>
</evidence>
<proteinExistence type="predicted"/>
<feature type="compositionally biased region" description="Basic and acidic residues" evidence="1">
    <location>
        <begin position="16"/>
        <end position="29"/>
    </location>
</feature>
<organism evidence="2 3">
    <name type="scientific">Juglans regia</name>
    <name type="common">English walnut</name>
    <dbReference type="NCBI Taxonomy" id="51240"/>
    <lineage>
        <taxon>Eukaryota</taxon>
        <taxon>Viridiplantae</taxon>
        <taxon>Streptophyta</taxon>
        <taxon>Embryophyta</taxon>
        <taxon>Tracheophyta</taxon>
        <taxon>Spermatophyta</taxon>
        <taxon>Magnoliopsida</taxon>
        <taxon>eudicotyledons</taxon>
        <taxon>Gunneridae</taxon>
        <taxon>Pentapetalae</taxon>
        <taxon>rosids</taxon>
        <taxon>fabids</taxon>
        <taxon>Fagales</taxon>
        <taxon>Juglandaceae</taxon>
        <taxon>Juglans</taxon>
    </lineage>
</organism>
<dbReference type="GO" id="GO:0008173">
    <property type="term" value="F:RNA methyltransferase activity"/>
    <property type="evidence" value="ECO:0007669"/>
    <property type="project" value="InterPro"/>
</dbReference>
<feature type="compositionally biased region" description="Low complexity" evidence="1">
    <location>
        <begin position="30"/>
        <end position="47"/>
    </location>
</feature>
<gene>
    <name evidence="2" type="ORF">F2P56_001590</name>
</gene>
<evidence type="ECO:0000313" key="2">
    <source>
        <dbReference type="EMBL" id="KAF5480884.1"/>
    </source>
</evidence>
<dbReference type="GO" id="GO:0001510">
    <property type="term" value="P:RNA methylation"/>
    <property type="evidence" value="ECO:0007669"/>
    <property type="project" value="InterPro"/>
</dbReference>
<dbReference type="Gramene" id="Jr01_17170_p1">
    <property type="protein sequence ID" value="cds.Jr01_17170_p1"/>
    <property type="gene ID" value="Jr01_17170"/>
</dbReference>